<dbReference type="EMBL" id="WHUT02000001">
    <property type="protein sequence ID" value="NUB42863.1"/>
    <property type="molecule type" value="Genomic_DNA"/>
</dbReference>
<dbReference type="GO" id="GO:0003677">
    <property type="term" value="F:DNA binding"/>
    <property type="evidence" value="ECO:0007669"/>
    <property type="project" value="UniProtKB-KW"/>
</dbReference>
<reference evidence="2" key="1">
    <citation type="submission" date="2020-05" db="EMBL/GenBank/DDBJ databases">
        <title>Fertoebacter nigrum gen. nov., sp. nov., a new member of the family Rhodobacteraceae.</title>
        <authorList>
            <person name="Szuroczki S."/>
            <person name="Abbaszade G."/>
            <person name="Buni D."/>
            <person name="Schumann P."/>
            <person name="Toth E."/>
        </authorList>
    </citation>
    <scope>NUCLEOTIDE SEQUENCE</scope>
    <source>
        <strain evidence="2">RG-N-1a</strain>
    </source>
</reference>
<dbReference type="SUPFAM" id="SSF47598">
    <property type="entry name" value="Ribbon-helix-helix"/>
    <property type="match status" value="1"/>
</dbReference>
<dbReference type="AlphaFoldDB" id="A0A8X8GZW0"/>
<dbReference type="InterPro" id="IPR013321">
    <property type="entry name" value="Arc_rbn_hlx_hlx"/>
</dbReference>
<name>A0A8X8GZW0_9RHOB</name>
<evidence type="ECO:0000259" key="1">
    <source>
        <dbReference type="Pfam" id="PF03869"/>
    </source>
</evidence>
<evidence type="ECO:0000313" key="2">
    <source>
        <dbReference type="EMBL" id="NUB42863.1"/>
    </source>
</evidence>
<dbReference type="RefSeq" id="WP_152823563.1">
    <property type="nucleotide sequence ID" value="NZ_WHUT02000001.1"/>
</dbReference>
<proteinExistence type="predicted"/>
<protein>
    <submittedName>
        <fullName evidence="2">Arc family DNA-binding protein</fullName>
    </submittedName>
</protein>
<evidence type="ECO:0000313" key="3">
    <source>
        <dbReference type="Proteomes" id="UP000484076"/>
    </source>
</evidence>
<sequence length="60" mass="6746">MATCQHEAIMTERKPLQLRLPPDLKAWLKAEAEKNGASQNSEVIRAIRAAMDRTDLQPTT</sequence>
<keyword evidence="2" id="KW-0238">DNA-binding</keyword>
<dbReference type="Gene3D" id="1.10.1220.10">
    <property type="entry name" value="Met repressor-like"/>
    <property type="match status" value="1"/>
</dbReference>
<feature type="domain" description="Arc-like DNA binding" evidence="1">
    <location>
        <begin position="17"/>
        <end position="51"/>
    </location>
</feature>
<dbReference type="Pfam" id="PF03869">
    <property type="entry name" value="Arc"/>
    <property type="match status" value="1"/>
</dbReference>
<dbReference type="InterPro" id="IPR010985">
    <property type="entry name" value="Ribbon_hlx_hlx"/>
</dbReference>
<gene>
    <name evidence="2" type="ORF">GEU84_000565</name>
</gene>
<organism evidence="2 3">
    <name type="scientific">Fertoeibacter niger</name>
    <dbReference type="NCBI Taxonomy" id="2656921"/>
    <lineage>
        <taxon>Bacteria</taxon>
        <taxon>Pseudomonadati</taxon>
        <taxon>Pseudomonadota</taxon>
        <taxon>Alphaproteobacteria</taxon>
        <taxon>Rhodobacterales</taxon>
        <taxon>Paracoccaceae</taxon>
        <taxon>Fertoeibacter</taxon>
    </lineage>
</organism>
<dbReference type="GO" id="GO:0006355">
    <property type="term" value="P:regulation of DNA-templated transcription"/>
    <property type="evidence" value="ECO:0007669"/>
    <property type="project" value="InterPro"/>
</dbReference>
<dbReference type="Proteomes" id="UP000484076">
    <property type="component" value="Unassembled WGS sequence"/>
</dbReference>
<keyword evidence="3" id="KW-1185">Reference proteome</keyword>
<comment type="caution">
    <text evidence="2">The sequence shown here is derived from an EMBL/GenBank/DDBJ whole genome shotgun (WGS) entry which is preliminary data.</text>
</comment>
<accession>A0A8X8GZW0</accession>
<dbReference type="InterPro" id="IPR005569">
    <property type="entry name" value="Arc_DNA-bd_dom"/>
</dbReference>
<dbReference type="CDD" id="cd21631">
    <property type="entry name" value="RHH_CopG_NikR-like"/>
    <property type="match status" value="1"/>
</dbReference>